<accession>A0A4U9YZ81</accession>
<reference evidence="1 2" key="1">
    <citation type="submission" date="2019-05" db="EMBL/GenBank/DDBJ databases">
        <authorList>
            <consortium name="Pathogen Informatics"/>
        </authorList>
    </citation>
    <scope>NUCLEOTIDE SEQUENCE [LARGE SCALE GENOMIC DNA]</scope>
    <source>
        <strain evidence="1 2">NCTC5386</strain>
    </source>
</reference>
<proteinExistence type="predicted"/>
<name>A0A4U9YZ81_9STRE</name>
<gene>
    <name evidence="1" type="ORF">NCTC5386_02199</name>
</gene>
<dbReference type="Proteomes" id="UP000394068">
    <property type="component" value="Unassembled WGS sequence"/>
</dbReference>
<dbReference type="AlphaFoldDB" id="A0A4U9YZ81"/>
<evidence type="ECO:0000313" key="1">
    <source>
        <dbReference type="EMBL" id="VTS31934.1"/>
    </source>
</evidence>
<dbReference type="EMBL" id="CABEHT010000003">
    <property type="protein sequence ID" value="VTS31934.1"/>
    <property type="molecule type" value="Genomic_DNA"/>
</dbReference>
<dbReference type="RefSeq" id="WP_143920837.1">
    <property type="nucleotide sequence ID" value="NZ_CABEHT010000003.1"/>
</dbReference>
<organism evidence="1 2">
    <name type="scientific">Streptococcus pseudoporcinus</name>
    <dbReference type="NCBI Taxonomy" id="361101"/>
    <lineage>
        <taxon>Bacteria</taxon>
        <taxon>Bacillati</taxon>
        <taxon>Bacillota</taxon>
        <taxon>Bacilli</taxon>
        <taxon>Lactobacillales</taxon>
        <taxon>Streptococcaceae</taxon>
        <taxon>Streptococcus</taxon>
    </lineage>
</organism>
<sequence>MLDEIKKGASETNQKLEELAKKYGIDQSVIAKAKEKNNQIVQMQTMADQINAIYDKHNGNVQKFTTAEKTIVESK</sequence>
<protein>
    <submittedName>
        <fullName evidence="1">Tail protein</fullName>
    </submittedName>
</protein>
<evidence type="ECO:0000313" key="2">
    <source>
        <dbReference type="Proteomes" id="UP000394068"/>
    </source>
</evidence>